<evidence type="ECO:0000256" key="7">
    <source>
        <dbReference type="ARBA" id="ARBA00022679"/>
    </source>
</evidence>
<dbReference type="EMBL" id="QKYV01000001">
    <property type="protein sequence ID" value="PZW43796.1"/>
    <property type="molecule type" value="Genomic_DNA"/>
</dbReference>
<evidence type="ECO:0000256" key="13">
    <source>
        <dbReference type="ARBA" id="ARBA00023136"/>
    </source>
</evidence>
<comment type="similarity">
    <text evidence="3">Belongs to the etk/wzc family.</text>
</comment>
<keyword evidence="14" id="KW-0829">Tyrosine-protein kinase</keyword>
<dbReference type="InterPro" id="IPR005702">
    <property type="entry name" value="Wzc-like_C"/>
</dbReference>
<feature type="domain" description="Polysaccharide chain length determinant N-terminal" evidence="17">
    <location>
        <begin position="17"/>
        <end position="109"/>
    </location>
</feature>
<evidence type="ECO:0000256" key="16">
    <source>
        <dbReference type="SAM" id="Phobius"/>
    </source>
</evidence>
<feature type="transmembrane region" description="Helical" evidence="16">
    <location>
        <begin position="499"/>
        <end position="522"/>
    </location>
</feature>
<evidence type="ECO:0000313" key="21">
    <source>
        <dbReference type="Proteomes" id="UP000249542"/>
    </source>
</evidence>
<evidence type="ECO:0000256" key="14">
    <source>
        <dbReference type="ARBA" id="ARBA00023137"/>
    </source>
</evidence>
<dbReference type="GO" id="GO:0005886">
    <property type="term" value="C:plasma membrane"/>
    <property type="evidence" value="ECO:0007669"/>
    <property type="project" value="UniProtKB-SubCell"/>
</dbReference>
<protein>
    <recommendedName>
        <fullName evidence="4">non-specific protein-tyrosine kinase</fullName>
        <ecNumber evidence="4">2.7.10.2</ecNumber>
    </recommendedName>
</protein>
<keyword evidence="9" id="KW-0547">Nucleotide-binding</keyword>
<keyword evidence="10" id="KW-0418">Kinase</keyword>
<evidence type="ECO:0000256" key="11">
    <source>
        <dbReference type="ARBA" id="ARBA00022840"/>
    </source>
</evidence>
<comment type="catalytic activity">
    <reaction evidence="15">
        <text>L-tyrosyl-[protein] + ATP = O-phospho-L-tyrosyl-[protein] + ADP + H(+)</text>
        <dbReference type="Rhea" id="RHEA:10596"/>
        <dbReference type="Rhea" id="RHEA-COMP:10136"/>
        <dbReference type="Rhea" id="RHEA-COMP:20101"/>
        <dbReference type="ChEBI" id="CHEBI:15378"/>
        <dbReference type="ChEBI" id="CHEBI:30616"/>
        <dbReference type="ChEBI" id="CHEBI:46858"/>
        <dbReference type="ChEBI" id="CHEBI:61978"/>
        <dbReference type="ChEBI" id="CHEBI:456216"/>
        <dbReference type="EC" id="2.7.10.2"/>
    </reaction>
</comment>
<keyword evidence="5" id="KW-1003">Cell membrane</keyword>
<dbReference type="InterPro" id="IPR032807">
    <property type="entry name" value="GNVR"/>
</dbReference>
<dbReference type="FunFam" id="3.40.50.300:FF:000527">
    <property type="entry name" value="Tyrosine-protein kinase etk"/>
    <property type="match status" value="1"/>
</dbReference>
<sequence>MTEQQQWDKDEAENGEDLKNLLYRYFQYWPWFVLGVILSVTTAFLYLRYSTEVYSTQAKIKILDESNDGGLDLSGLSGSSSLFNLSKVNLENEIQIVKSRRLLERVTQALDLNTAYYSNATIKSSLYYNQDMPVQVTWIQNDTTSQSSSPLIEFHATGENAFSLKEETLGNLKGTYGDTLHYADYALRIDKKTTPIKSSESSDKDNFLFRYVSTESAIQGLSSSMGVEPIGDKSHVLSLSIQGSNVKKNEAVLNELIKQFNQDGIEDKRLVSKRTQEFVEERLVFLVQELDTVEEGMVTYKNEKDLIDVQANATQLFGKEAEAEKKRFEVQTQLAVTKDFQQFLENQSSYELLPANIGISDASVNELTGEYNQLILERDRLLISATSENPAILNLNQELGRLQANINASVKAYMQSLQITLNSLQRQEGYSSGKLGGFPQIEKEVRSITRQREIKERLYLFLLQKREEAALSYAVTAPTVKVVDYAYTSSIPISPKRQIVMLASLIIGVLIPFGILYVLFLLDTKVNTKGDLQKKLANLSVVGEIPQLTKNAKAVIGANDRSVLAEAFRILRTNLNYFKSPNDLKNRGQVVFVTSTTKGEGKTFVAVNLANILAATKKKTLLIGCDLRNPQVHTYINKDKNYKGVSSFLHNASVQLEDLILKKAFNFENLDVMLSGTIPPNPAELLLNGRFEELIEEAKSKYDYVIIDTAPTILVTDTLLISKYADATMYMVRAGYTDVKLLKHIEELQKHRKLNNMGIVLNGVKEDGAYGYNYGYGYGYSEEVKKKPLWKFWAR</sequence>
<dbReference type="Pfam" id="PF13614">
    <property type="entry name" value="AAA_31"/>
    <property type="match status" value="1"/>
</dbReference>
<accession>A0A2W7IA69</accession>
<dbReference type="InterPro" id="IPR050445">
    <property type="entry name" value="Bact_polysacc_biosynth/exp"/>
</dbReference>
<dbReference type="EC" id="2.7.10.2" evidence="4"/>
<dbReference type="NCBIfam" id="TIGR01007">
    <property type="entry name" value="eps_fam"/>
    <property type="match status" value="1"/>
</dbReference>
<reference evidence="20 21" key="1">
    <citation type="submission" date="2018-06" db="EMBL/GenBank/DDBJ databases">
        <title>Genomic Encyclopedia of Archaeal and Bacterial Type Strains, Phase II (KMG-II): from individual species to whole genera.</title>
        <authorList>
            <person name="Goeker M."/>
        </authorList>
    </citation>
    <scope>NUCLEOTIDE SEQUENCE [LARGE SCALE GENOMIC DNA]</scope>
    <source>
        <strain evidence="20 21">DSM 15361</strain>
    </source>
</reference>
<proteinExistence type="inferred from homology"/>
<dbReference type="Proteomes" id="UP000249542">
    <property type="component" value="Unassembled WGS sequence"/>
</dbReference>
<keyword evidence="8 16" id="KW-0812">Transmembrane</keyword>
<evidence type="ECO:0000259" key="19">
    <source>
        <dbReference type="Pfam" id="PF13807"/>
    </source>
</evidence>
<feature type="transmembrane region" description="Helical" evidence="16">
    <location>
        <begin position="28"/>
        <end position="47"/>
    </location>
</feature>
<dbReference type="GO" id="GO:0042802">
    <property type="term" value="F:identical protein binding"/>
    <property type="evidence" value="ECO:0007669"/>
    <property type="project" value="UniProtKB-ARBA"/>
</dbReference>
<dbReference type="RefSeq" id="WP_111539488.1">
    <property type="nucleotide sequence ID" value="NZ_QKYV01000001.1"/>
</dbReference>
<evidence type="ECO:0000259" key="17">
    <source>
        <dbReference type="Pfam" id="PF02706"/>
    </source>
</evidence>
<gene>
    <name evidence="20" type="ORF">LX95_00120</name>
</gene>
<evidence type="ECO:0000256" key="9">
    <source>
        <dbReference type="ARBA" id="ARBA00022741"/>
    </source>
</evidence>
<dbReference type="InterPro" id="IPR025669">
    <property type="entry name" value="AAA_dom"/>
</dbReference>
<keyword evidence="7" id="KW-0808">Transferase</keyword>
<organism evidence="20 21">
    <name type="scientific">Mesonia algae</name>
    <dbReference type="NCBI Taxonomy" id="213248"/>
    <lineage>
        <taxon>Bacteria</taxon>
        <taxon>Pseudomonadati</taxon>
        <taxon>Bacteroidota</taxon>
        <taxon>Flavobacteriia</taxon>
        <taxon>Flavobacteriales</taxon>
        <taxon>Flavobacteriaceae</taxon>
        <taxon>Mesonia</taxon>
    </lineage>
</organism>
<evidence type="ECO:0000313" key="20">
    <source>
        <dbReference type="EMBL" id="PZW43796.1"/>
    </source>
</evidence>
<comment type="caution">
    <text evidence="20">The sequence shown here is derived from an EMBL/GenBank/DDBJ whole genome shotgun (WGS) entry which is preliminary data.</text>
</comment>
<evidence type="ECO:0000256" key="12">
    <source>
        <dbReference type="ARBA" id="ARBA00022989"/>
    </source>
</evidence>
<name>A0A2W7IA69_9FLAO</name>
<dbReference type="Pfam" id="PF13807">
    <property type="entry name" value="GNVR"/>
    <property type="match status" value="1"/>
</dbReference>
<evidence type="ECO:0000256" key="2">
    <source>
        <dbReference type="ARBA" id="ARBA00007316"/>
    </source>
</evidence>
<evidence type="ECO:0000256" key="5">
    <source>
        <dbReference type="ARBA" id="ARBA00022475"/>
    </source>
</evidence>
<keyword evidence="21" id="KW-1185">Reference proteome</keyword>
<evidence type="ECO:0000256" key="3">
    <source>
        <dbReference type="ARBA" id="ARBA00008883"/>
    </source>
</evidence>
<dbReference type="Gene3D" id="3.40.50.300">
    <property type="entry name" value="P-loop containing nucleotide triphosphate hydrolases"/>
    <property type="match status" value="1"/>
</dbReference>
<evidence type="ECO:0000256" key="6">
    <source>
        <dbReference type="ARBA" id="ARBA00022519"/>
    </source>
</evidence>
<keyword evidence="6" id="KW-0997">Cell inner membrane</keyword>
<feature type="domain" description="AAA" evidence="18">
    <location>
        <begin position="592"/>
        <end position="751"/>
    </location>
</feature>
<evidence type="ECO:0000256" key="10">
    <source>
        <dbReference type="ARBA" id="ARBA00022777"/>
    </source>
</evidence>
<comment type="subcellular location">
    <subcellularLocation>
        <location evidence="1">Cell inner membrane</location>
        <topology evidence="1">Multi-pass membrane protein</topology>
    </subcellularLocation>
</comment>
<dbReference type="PANTHER" id="PTHR32309:SF13">
    <property type="entry name" value="FERRIC ENTEROBACTIN TRANSPORT PROTEIN FEPE"/>
    <property type="match status" value="1"/>
</dbReference>
<evidence type="ECO:0000259" key="18">
    <source>
        <dbReference type="Pfam" id="PF13614"/>
    </source>
</evidence>
<dbReference type="PANTHER" id="PTHR32309">
    <property type="entry name" value="TYROSINE-PROTEIN KINASE"/>
    <property type="match status" value="1"/>
</dbReference>
<keyword evidence="11" id="KW-0067">ATP-binding</keyword>
<keyword evidence="13 16" id="KW-0472">Membrane</keyword>
<dbReference type="Pfam" id="PF02706">
    <property type="entry name" value="Wzz"/>
    <property type="match status" value="1"/>
</dbReference>
<evidence type="ECO:0000256" key="15">
    <source>
        <dbReference type="ARBA" id="ARBA00051245"/>
    </source>
</evidence>
<dbReference type="GO" id="GO:0005524">
    <property type="term" value="F:ATP binding"/>
    <property type="evidence" value="ECO:0007669"/>
    <property type="project" value="UniProtKB-KW"/>
</dbReference>
<dbReference type="InterPro" id="IPR003856">
    <property type="entry name" value="LPS_length_determ_N"/>
</dbReference>
<evidence type="ECO:0000256" key="8">
    <source>
        <dbReference type="ARBA" id="ARBA00022692"/>
    </source>
</evidence>
<dbReference type="SUPFAM" id="SSF52540">
    <property type="entry name" value="P-loop containing nucleoside triphosphate hydrolases"/>
    <property type="match status" value="1"/>
</dbReference>
<comment type="similarity">
    <text evidence="2">Belongs to the CpsD/CapB family.</text>
</comment>
<evidence type="ECO:0000256" key="1">
    <source>
        <dbReference type="ARBA" id="ARBA00004429"/>
    </source>
</evidence>
<feature type="domain" description="Tyrosine-protein kinase G-rich" evidence="19">
    <location>
        <begin position="442"/>
        <end position="517"/>
    </location>
</feature>
<dbReference type="AlphaFoldDB" id="A0A2W7IA69"/>
<keyword evidence="12 16" id="KW-1133">Transmembrane helix</keyword>
<dbReference type="CDD" id="cd05387">
    <property type="entry name" value="BY-kinase"/>
    <property type="match status" value="1"/>
</dbReference>
<evidence type="ECO:0000256" key="4">
    <source>
        <dbReference type="ARBA" id="ARBA00011903"/>
    </source>
</evidence>
<dbReference type="GO" id="GO:0004715">
    <property type="term" value="F:non-membrane spanning protein tyrosine kinase activity"/>
    <property type="evidence" value="ECO:0007669"/>
    <property type="project" value="UniProtKB-EC"/>
</dbReference>
<dbReference type="InterPro" id="IPR027417">
    <property type="entry name" value="P-loop_NTPase"/>
</dbReference>